<organism evidence="1 2">
    <name type="scientific">Acanthosepion pharaonis</name>
    <name type="common">Pharaoh cuttlefish</name>
    <name type="synonym">Sepia pharaonis</name>
    <dbReference type="NCBI Taxonomy" id="158019"/>
    <lineage>
        <taxon>Eukaryota</taxon>
        <taxon>Metazoa</taxon>
        <taxon>Spiralia</taxon>
        <taxon>Lophotrochozoa</taxon>
        <taxon>Mollusca</taxon>
        <taxon>Cephalopoda</taxon>
        <taxon>Coleoidea</taxon>
        <taxon>Decapodiformes</taxon>
        <taxon>Sepiida</taxon>
        <taxon>Sepiina</taxon>
        <taxon>Sepiidae</taxon>
        <taxon>Acanthosepion</taxon>
    </lineage>
</organism>
<keyword evidence="2" id="KW-1185">Reference proteome</keyword>
<dbReference type="AlphaFoldDB" id="A0A812CY40"/>
<evidence type="ECO:0000313" key="1">
    <source>
        <dbReference type="EMBL" id="CAE1287877.1"/>
    </source>
</evidence>
<accession>A0A812CY40</accession>
<evidence type="ECO:0000313" key="2">
    <source>
        <dbReference type="Proteomes" id="UP000597762"/>
    </source>
</evidence>
<proteinExistence type="predicted"/>
<protein>
    <submittedName>
        <fullName evidence="1">Uncharacterized protein</fullName>
    </submittedName>
</protein>
<gene>
    <name evidence="1" type="ORF">SPHA_46817</name>
</gene>
<dbReference type="Proteomes" id="UP000597762">
    <property type="component" value="Unassembled WGS sequence"/>
</dbReference>
<comment type="caution">
    <text evidence="1">The sequence shown here is derived from an EMBL/GenBank/DDBJ whole genome shotgun (WGS) entry which is preliminary data.</text>
</comment>
<dbReference type="EMBL" id="CAHIKZ030002501">
    <property type="protein sequence ID" value="CAE1287877.1"/>
    <property type="molecule type" value="Genomic_DNA"/>
</dbReference>
<sequence>MYPKIVTFTTFISHTSPPTSFTPIPYLPSSFSPSHNTSLTPFHYLSLSFLSHPFTALVHSHPLFAFFFFTLLSHFSRPLSVSLAFSHPINSLSLFHSHTLFALFSFAFASSFSYLPLISLPPSLSLFHSHPPHSLTHSLSLFHSHSLHPTHTLTLIPSLPFSLPRLSHPSFIHKLSLSLSVSLSLSLFQLCLTSDYSFYFHPLFAFFSFDHTSSFSHLSSLSLRLSFTLIPYISLPLSL</sequence>
<name>A0A812CY40_ACAPH</name>
<reference evidence="1" key="1">
    <citation type="submission" date="2021-01" db="EMBL/GenBank/DDBJ databases">
        <authorList>
            <person name="Li R."/>
            <person name="Bekaert M."/>
        </authorList>
    </citation>
    <scope>NUCLEOTIDE SEQUENCE</scope>
    <source>
        <strain evidence="1">Farmed</strain>
    </source>
</reference>